<dbReference type="GO" id="GO:0000209">
    <property type="term" value="P:protein polyubiquitination"/>
    <property type="evidence" value="ECO:0007669"/>
    <property type="project" value="TreeGrafter"/>
</dbReference>
<dbReference type="AlphaFoldDB" id="A0A3M0LAH6"/>
<feature type="compositionally biased region" description="Polar residues" evidence="10">
    <location>
        <begin position="569"/>
        <end position="587"/>
    </location>
</feature>
<evidence type="ECO:0000256" key="3">
    <source>
        <dbReference type="ARBA" id="ARBA00022679"/>
    </source>
</evidence>
<dbReference type="Pfam" id="PF13639">
    <property type="entry name" value="zf-RING_2"/>
    <property type="match status" value="1"/>
</dbReference>
<feature type="region of interest" description="Disordered" evidence="10">
    <location>
        <begin position="614"/>
        <end position="694"/>
    </location>
</feature>
<evidence type="ECO:0000256" key="6">
    <source>
        <dbReference type="ARBA" id="ARBA00022833"/>
    </source>
</evidence>
<dbReference type="Pfam" id="PF13923">
    <property type="entry name" value="zf-C3HC4_2"/>
    <property type="match status" value="1"/>
</dbReference>
<keyword evidence="8" id="KW-0804">Transcription</keyword>
<keyword evidence="7" id="KW-0805">Transcription regulation</keyword>
<accession>A0A3M0LAH6</accession>
<keyword evidence="3" id="KW-0808">Transferase</keyword>
<keyword evidence="5 9" id="KW-0863">Zinc-finger</keyword>
<evidence type="ECO:0000256" key="9">
    <source>
        <dbReference type="PROSITE-ProRule" id="PRU00175"/>
    </source>
</evidence>
<feature type="compositionally biased region" description="Polar residues" evidence="10">
    <location>
        <begin position="640"/>
        <end position="654"/>
    </location>
</feature>
<keyword evidence="13" id="KW-1185">Reference proteome</keyword>
<comment type="caution">
    <text evidence="12">The sequence shown here is derived from an EMBL/GenBank/DDBJ whole genome shotgun (WGS) entry which is preliminary data.</text>
</comment>
<evidence type="ECO:0000256" key="10">
    <source>
        <dbReference type="SAM" id="MobiDB-lite"/>
    </source>
</evidence>
<dbReference type="OrthoDB" id="21204at2759"/>
<feature type="region of interest" description="Disordered" evidence="10">
    <location>
        <begin position="297"/>
        <end position="338"/>
    </location>
</feature>
<dbReference type="Gene3D" id="3.30.40.10">
    <property type="entry name" value="Zinc/RING finger domain, C3HC4 (zinc finger)"/>
    <property type="match status" value="2"/>
</dbReference>
<feature type="compositionally biased region" description="Basic and acidic residues" evidence="10">
    <location>
        <begin position="623"/>
        <end position="632"/>
    </location>
</feature>
<dbReference type="PANTHER" id="PTHR46077">
    <property type="entry name" value="E3 UBIQUITIN-PROTEIN LIGASE TOPORS"/>
    <property type="match status" value="1"/>
</dbReference>
<feature type="compositionally biased region" description="Polar residues" evidence="10">
    <location>
        <begin position="316"/>
        <end position="334"/>
    </location>
</feature>
<evidence type="ECO:0000313" key="12">
    <source>
        <dbReference type="EMBL" id="RMC22395.1"/>
    </source>
</evidence>
<organism evidence="12 13">
    <name type="scientific">Hirundo rustica rustica</name>
    <dbReference type="NCBI Taxonomy" id="333673"/>
    <lineage>
        <taxon>Eukaryota</taxon>
        <taxon>Metazoa</taxon>
        <taxon>Chordata</taxon>
        <taxon>Craniata</taxon>
        <taxon>Vertebrata</taxon>
        <taxon>Euteleostomi</taxon>
        <taxon>Archelosauria</taxon>
        <taxon>Archosauria</taxon>
        <taxon>Dinosauria</taxon>
        <taxon>Saurischia</taxon>
        <taxon>Theropoda</taxon>
        <taxon>Coelurosauria</taxon>
        <taxon>Aves</taxon>
        <taxon>Neognathae</taxon>
        <taxon>Neoaves</taxon>
        <taxon>Telluraves</taxon>
        <taxon>Australaves</taxon>
        <taxon>Passeriformes</taxon>
        <taxon>Sylvioidea</taxon>
        <taxon>Hirundinidae</taxon>
        <taxon>Hirundo</taxon>
    </lineage>
</organism>
<evidence type="ECO:0000256" key="1">
    <source>
        <dbReference type="ARBA" id="ARBA00000900"/>
    </source>
</evidence>
<dbReference type="SMART" id="SM00184">
    <property type="entry name" value="RING"/>
    <property type="match status" value="2"/>
</dbReference>
<dbReference type="PROSITE" id="PS00518">
    <property type="entry name" value="ZF_RING_1"/>
    <property type="match status" value="2"/>
</dbReference>
<dbReference type="GO" id="GO:0006513">
    <property type="term" value="P:protein monoubiquitination"/>
    <property type="evidence" value="ECO:0007669"/>
    <property type="project" value="TreeGrafter"/>
</dbReference>
<dbReference type="STRING" id="333673.A0A3M0LAH6"/>
<evidence type="ECO:0000256" key="8">
    <source>
        <dbReference type="ARBA" id="ARBA00023163"/>
    </source>
</evidence>
<dbReference type="EMBL" id="QRBI01000092">
    <property type="protein sequence ID" value="RMC22395.1"/>
    <property type="molecule type" value="Genomic_DNA"/>
</dbReference>
<dbReference type="InterPro" id="IPR017907">
    <property type="entry name" value="Znf_RING_CS"/>
</dbReference>
<feature type="domain" description="RING-type" evidence="11">
    <location>
        <begin position="7"/>
        <end position="46"/>
    </location>
</feature>
<reference evidence="12 13" key="1">
    <citation type="submission" date="2018-07" db="EMBL/GenBank/DDBJ databases">
        <title>A high quality draft genome assembly of the barn swallow (H. rustica rustica).</title>
        <authorList>
            <person name="Formenti G."/>
            <person name="Chiara M."/>
            <person name="Poveda L."/>
            <person name="Francoijs K.-J."/>
            <person name="Bonisoli-Alquati A."/>
            <person name="Canova L."/>
            <person name="Gianfranceschi L."/>
            <person name="Horner D.S."/>
            <person name="Saino N."/>
        </authorList>
    </citation>
    <scope>NUCLEOTIDE SEQUENCE [LARGE SCALE GENOMIC DNA]</scope>
    <source>
        <strain evidence="12">Chelidonia</strain>
        <tissue evidence="12">Blood</tissue>
    </source>
</reference>
<evidence type="ECO:0000256" key="5">
    <source>
        <dbReference type="ARBA" id="ARBA00022771"/>
    </source>
</evidence>
<comment type="catalytic activity">
    <reaction evidence="1">
        <text>S-ubiquitinyl-[E2 ubiquitin-conjugating enzyme]-L-cysteine + [acceptor protein]-L-lysine = [E2 ubiquitin-conjugating enzyme]-L-cysteine + N(6)-ubiquitinyl-[acceptor protein]-L-lysine.</text>
        <dbReference type="EC" id="2.3.2.27"/>
    </reaction>
</comment>
<dbReference type="Proteomes" id="UP000269221">
    <property type="component" value="Unassembled WGS sequence"/>
</dbReference>
<dbReference type="EC" id="2.3.2.27" evidence="2"/>
<feature type="region of interest" description="Disordered" evidence="10">
    <location>
        <begin position="557"/>
        <end position="596"/>
    </location>
</feature>
<dbReference type="PROSITE" id="PS50089">
    <property type="entry name" value="ZF_RING_2"/>
    <property type="match status" value="2"/>
</dbReference>
<dbReference type="InterPro" id="IPR013083">
    <property type="entry name" value="Znf_RING/FYVE/PHD"/>
</dbReference>
<dbReference type="GO" id="GO:0061630">
    <property type="term" value="F:ubiquitin protein ligase activity"/>
    <property type="evidence" value="ECO:0007669"/>
    <property type="project" value="UniProtKB-EC"/>
</dbReference>
<evidence type="ECO:0000313" key="13">
    <source>
        <dbReference type="Proteomes" id="UP000269221"/>
    </source>
</evidence>
<feature type="compositionally biased region" description="Polar residues" evidence="10">
    <location>
        <begin position="666"/>
        <end position="676"/>
    </location>
</feature>
<feature type="region of interest" description="Disordered" evidence="10">
    <location>
        <begin position="222"/>
        <end position="256"/>
    </location>
</feature>
<evidence type="ECO:0000256" key="2">
    <source>
        <dbReference type="ARBA" id="ARBA00012483"/>
    </source>
</evidence>
<name>A0A3M0LAH6_HIRRU</name>
<feature type="domain" description="RING-type" evidence="11">
    <location>
        <begin position="345"/>
        <end position="384"/>
    </location>
</feature>
<keyword evidence="6" id="KW-0862">Zinc</keyword>
<dbReference type="PANTHER" id="PTHR46077:SF1">
    <property type="entry name" value="TOP1 BINDING ARGININE_SERINE RICH PROTEIN, E3 UBIQUITIN LIGASE"/>
    <property type="match status" value="1"/>
</dbReference>
<protein>
    <recommendedName>
        <fullName evidence="2">RING-type E3 ubiquitin transferase</fullName>
        <ecNumber evidence="2">2.3.2.27</ecNumber>
    </recommendedName>
</protein>
<evidence type="ECO:0000259" key="11">
    <source>
        <dbReference type="PROSITE" id="PS50089"/>
    </source>
</evidence>
<keyword evidence="4" id="KW-0479">Metal-binding</keyword>
<evidence type="ECO:0000256" key="7">
    <source>
        <dbReference type="ARBA" id="ARBA00023015"/>
    </source>
</evidence>
<gene>
    <name evidence="12" type="ORF">DUI87_00709</name>
</gene>
<dbReference type="InterPro" id="IPR001841">
    <property type="entry name" value="Znf_RING"/>
</dbReference>
<dbReference type="SUPFAM" id="SSF57850">
    <property type="entry name" value="RING/U-box"/>
    <property type="match status" value="2"/>
</dbReference>
<proteinExistence type="predicted"/>
<evidence type="ECO:0000256" key="4">
    <source>
        <dbReference type="ARBA" id="ARBA00022723"/>
    </source>
</evidence>
<feature type="region of interest" description="Disordered" evidence="10">
    <location>
        <begin position="417"/>
        <end position="454"/>
    </location>
</feature>
<dbReference type="GO" id="GO:0008270">
    <property type="term" value="F:zinc ion binding"/>
    <property type="evidence" value="ECO:0007669"/>
    <property type="project" value="UniProtKB-KW"/>
</dbReference>
<feature type="compositionally biased region" description="Low complexity" evidence="10">
    <location>
        <begin position="224"/>
        <end position="238"/>
    </location>
</feature>
<sequence>MGTERSCPICHDEQEGVAYVIPCGHEFCMGCILRWAEKKPECPLCRRLIQSVRFSLQEQKYLECVITPQGESPGTSRQAEGALGLLDRNSCQRPRTVPVQGTPSPTEQGPARTEALGSLLPNVWAELFQKEEHVLDPMLPWLRQKLEAIYGSQWWLAVRAENSILYALCLCGPDGEVMVPMLQPLLEEYTEQLVDGIVNFIVGQCSEEAQRLLHSHAAGKEASSHSTSFTSSQGQTSTWHPTPASSPVGPDMVDPPSTSEVALCALRILQPSVLIGTERVRPQEEWGEVVVANSSAQVSSHNPAVPYQGWEHSHRGPQNPTEKTAPSPQESSWGTERPTEREWSCPICHDAHDDAAYAMPCGHQFCLGCIMHWTDRKPACPVCSRTILIVKFSVREEDDYLQCLVTPSGELPEIRSQAGRAPSHLAENSPHCPMPSLPSSPQGKLSPAEQGARGPEAVGGLLPKVWAELFQGQKHLLNPMLPWLCQRLEAIYGSQWWLAKKAEGHILQALCLCGLDGKMLFQMLQPDLEGYTAPLVYGLINVIVHGCSMEAQRLLQSHTTREKDHDPAASSTSSWEQNPASPTSSPEGSDKEDQASTSQIAFCKDPVCPSSVSLSTEQVQAQEEMREVDKASSAHGSKCRPSSSIQGRNFSHGGSWQPRKRKAPSPHNSPSPTRGYSSGGIIKTPASFCSKDRK</sequence>